<protein>
    <submittedName>
        <fullName evidence="2">Uncharacterized protein</fullName>
    </submittedName>
</protein>
<comment type="caution">
    <text evidence="2">The sequence shown here is derived from an EMBL/GenBank/DDBJ whole genome shotgun (WGS) entry which is preliminary data.</text>
</comment>
<feature type="region of interest" description="Disordered" evidence="1">
    <location>
        <begin position="99"/>
        <end position="141"/>
    </location>
</feature>
<organism evidence="2 3">
    <name type="scientific">Streptomyces gossypii</name>
    <dbReference type="NCBI Taxonomy" id="2883101"/>
    <lineage>
        <taxon>Bacteria</taxon>
        <taxon>Bacillati</taxon>
        <taxon>Actinomycetota</taxon>
        <taxon>Actinomycetes</taxon>
        <taxon>Kitasatosporales</taxon>
        <taxon>Streptomycetaceae</taxon>
        <taxon>Streptomyces</taxon>
    </lineage>
</organism>
<evidence type="ECO:0000313" key="2">
    <source>
        <dbReference type="EMBL" id="MCT2591151.1"/>
    </source>
</evidence>
<proteinExistence type="predicted"/>
<name>A0ABT2JTI1_9ACTN</name>
<dbReference type="RefSeq" id="WP_260218478.1">
    <property type="nucleotide sequence ID" value="NZ_JAJAGO010000006.1"/>
</dbReference>
<evidence type="ECO:0000256" key="1">
    <source>
        <dbReference type="SAM" id="MobiDB-lite"/>
    </source>
</evidence>
<sequence>MSRVDPNHPVQAYQTYQIVSPPDRLVRAACEQVGCQAWAHGWESVVDEATELGQRQAAHIRQRSQRTYREQRTQAGLTVFRFEPGQRCFAEHSTRPELYAVRDGDHRGNPTGRTRTHSRPADWVEDFGEHQQHIADQHEKG</sequence>
<dbReference type="Proteomes" id="UP001156389">
    <property type="component" value="Unassembled WGS sequence"/>
</dbReference>
<accession>A0ABT2JTI1</accession>
<feature type="compositionally biased region" description="Basic and acidic residues" evidence="1">
    <location>
        <begin position="99"/>
        <end position="108"/>
    </location>
</feature>
<feature type="compositionally biased region" description="Basic and acidic residues" evidence="1">
    <location>
        <begin position="119"/>
        <end position="141"/>
    </location>
</feature>
<dbReference type="EMBL" id="JAJAGO010000006">
    <property type="protein sequence ID" value="MCT2591151.1"/>
    <property type="molecule type" value="Genomic_DNA"/>
</dbReference>
<keyword evidence="3" id="KW-1185">Reference proteome</keyword>
<evidence type="ECO:0000313" key="3">
    <source>
        <dbReference type="Proteomes" id="UP001156389"/>
    </source>
</evidence>
<reference evidence="2 3" key="1">
    <citation type="submission" date="2021-10" db="EMBL/GenBank/DDBJ databases">
        <title>Streptomyces gossypii sp. nov., isolated from soil collected from cotton field.</title>
        <authorList>
            <person name="Ge X."/>
            <person name="Chen X."/>
            <person name="Liu W."/>
        </authorList>
    </citation>
    <scope>NUCLEOTIDE SEQUENCE [LARGE SCALE GENOMIC DNA]</scope>
    <source>
        <strain evidence="2 3">N2-109</strain>
    </source>
</reference>
<gene>
    <name evidence="2" type="ORF">LHJ74_14750</name>
</gene>